<dbReference type="AlphaFoldDB" id="A0A914DBB4"/>
<dbReference type="WBParaSite" id="ACRNAN_scaffold2248.g19141.t1">
    <property type="protein sequence ID" value="ACRNAN_scaffold2248.g19141.t1"/>
    <property type="gene ID" value="ACRNAN_scaffold2248.g19141"/>
</dbReference>
<dbReference type="Proteomes" id="UP000887540">
    <property type="component" value="Unplaced"/>
</dbReference>
<evidence type="ECO:0000313" key="1">
    <source>
        <dbReference type="Proteomes" id="UP000887540"/>
    </source>
</evidence>
<organism evidence="1 2">
    <name type="scientific">Acrobeloides nanus</name>
    <dbReference type="NCBI Taxonomy" id="290746"/>
    <lineage>
        <taxon>Eukaryota</taxon>
        <taxon>Metazoa</taxon>
        <taxon>Ecdysozoa</taxon>
        <taxon>Nematoda</taxon>
        <taxon>Chromadorea</taxon>
        <taxon>Rhabditida</taxon>
        <taxon>Tylenchina</taxon>
        <taxon>Cephalobomorpha</taxon>
        <taxon>Cephaloboidea</taxon>
        <taxon>Cephalobidae</taxon>
        <taxon>Acrobeloides</taxon>
    </lineage>
</organism>
<proteinExistence type="predicted"/>
<name>A0A914DBB4_9BILA</name>
<reference evidence="2" key="1">
    <citation type="submission" date="2022-11" db="UniProtKB">
        <authorList>
            <consortium name="WormBaseParasite"/>
        </authorList>
    </citation>
    <scope>IDENTIFICATION</scope>
</reference>
<accession>A0A914DBB4</accession>
<protein>
    <submittedName>
        <fullName evidence="2">Uncharacterized protein</fullName>
    </submittedName>
</protein>
<keyword evidence="1" id="KW-1185">Reference proteome</keyword>
<sequence>MPGILIKCMRTPASSSSFVTCLSTQYIIRIPFLARCYAAPAAKASAQSKFLRDKPYLNIGTIRHVDHGKRTLSSAITKTFQNIGISDLNKRSSSTNGIIDYSLFEALPAFKHDMVLTDINEDRLKGLGDLTGIKNLSAGSFSSTPFPVNGVIHGPNNRLMICLNCRRANKPTAPIVNVWFLVNTGSNCTFLAEKTISAFTGSDTVPSAIPVAIQDSNFVIECYLSRGNFAEANVLGMIAMLQLNVSIEGMNGKKNTFQLVKQ</sequence>
<evidence type="ECO:0000313" key="2">
    <source>
        <dbReference type="WBParaSite" id="ACRNAN_scaffold2248.g19141.t1"/>
    </source>
</evidence>